<dbReference type="InterPro" id="IPR011622">
    <property type="entry name" value="7TMR_DISM_rcpt_extracell_dom2"/>
</dbReference>
<dbReference type="Pfam" id="PF07696">
    <property type="entry name" value="7TMR-DISMED2"/>
    <property type="match status" value="1"/>
</dbReference>
<gene>
    <name evidence="6" type="ORF">JYB88_13990</name>
</gene>
<dbReference type="EC" id="2.7.7.65" evidence="2"/>
<dbReference type="InterPro" id="IPR000160">
    <property type="entry name" value="GGDEF_dom"/>
</dbReference>
<feature type="transmembrane region" description="Helical" evidence="3">
    <location>
        <begin position="339"/>
        <end position="358"/>
    </location>
</feature>
<dbReference type="PROSITE" id="PS50887">
    <property type="entry name" value="GGDEF"/>
    <property type="match status" value="1"/>
</dbReference>
<dbReference type="GO" id="GO:1902201">
    <property type="term" value="P:negative regulation of bacterial-type flagellum-dependent cell motility"/>
    <property type="evidence" value="ECO:0007669"/>
    <property type="project" value="TreeGrafter"/>
</dbReference>
<dbReference type="SUPFAM" id="SSF55073">
    <property type="entry name" value="Nucleotide cyclase"/>
    <property type="match status" value="1"/>
</dbReference>
<dbReference type="SMART" id="SM00267">
    <property type="entry name" value="GGDEF"/>
    <property type="match status" value="1"/>
</dbReference>
<dbReference type="FunFam" id="3.30.70.270:FF:000001">
    <property type="entry name" value="Diguanylate cyclase domain protein"/>
    <property type="match status" value="1"/>
</dbReference>
<reference evidence="6 7" key="1">
    <citation type="submission" date="2021-03" db="EMBL/GenBank/DDBJ databases">
        <title>Novel species identification of genus Shewanella.</title>
        <authorList>
            <person name="Liu G."/>
            <person name="Zhang Q."/>
        </authorList>
    </citation>
    <scope>NUCLEOTIDE SEQUENCE [LARGE SCALE GENOMIC DNA]</scope>
    <source>
        <strain evidence="6 7">FJAT-53726</strain>
    </source>
</reference>
<feature type="transmembrane region" description="Helical" evidence="3">
    <location>
        <begin position="217"/>
        <end position="234"/>
    </location>
</feature>
<dbReference type="InterPro" id="IPR043128">
    <property type="entry name" value="Rev_trsase/Diguanyl_cyclase"/>
</dbReference>
<dbReference type="Gene3D" id="3.30.70.270">
    <property type="match status" value="1"/>
</dbReference>
<dbReference type="GO" id="GO:0052621">
    <property type="term" value="F:diguanylate cyclase activity"/>
    <property type="evidence" value="ECO:0007669"/>
    <property type="project" value="UniProtKB-EC"/>
</dbReference>
<dbReference type="Pfam" id="PF07695">
    <property type="entry name" value="7TMR-DISM_7TM"/>
    <property type="match status" value="1"/>
</dbReference>
<dbReference type="RefSeq" id="WP_207324498.1">
    <property type="nucleotide sequence ID" value="NZ_CP071504.1"/>
</dbReference>
<feature type="transmembrane region" description="Helical" evidence="3">
    <location>
        <begin position="310"/>
        <end position="332"/>
    </location>
</feature>
<dbReference type="GO" id="GO:0005886">
    <property type="term" value="C:plasma membrane"/>
    <property type="evidence" value="ECO:0007669"/>
    <property type="project" value="TreeGrafter"/>
</dbReference>
<dbReference type="Proteomes" id="UP000663281">
    <property type="component" value="Chromosome"/>
</dbReference>
<feature type="transmembrane region" description="Helical" evidence="3">
    <location>
        <begin position="286"/>
        <end position="304"/>
    </location>
</feature>
<keyword evidence="4" id="KW-0732">Signal</keyword>
<dbReference type="CDD" id="cd01949">
    <property type="entry name" value="GGDEF"/>
    <property type="match status" value="1"/>
</dbReference>
<feature type="transmembrane region" description="Helical" evidence="3">
    <location>
        <begin position="254"/>
        <end position="274"/>
    </location>
</feature>
<organism evidence="6 7">
    <name type="scientific">Shewanella cyperi</name>
    <dbReference type="NCBI Taxonomy" id="2814292"/>
    <lineage>
        <taxon>Bacteria</taxon>
        <taxon>Pseudomonadati</taxon>
        <taxon>Pseudomonadota</taxon>
        <taxon>Gammaproteobacteria</taxon>
        <taxon>Alteromonadales</taxon>
        <taxon>Shewanellaceae</taxon>
        <taxon>Shewanella</taxon>
    </lineage>
</organism>
<comment type="cofactor">
    <cofactor evidence="1">
        <name>Mg(2+)</name>
        <dbReference type="ChEBI" id="CHEBI:18420"/>
    </cofactor>
</comment>
<proteinExistence type="predicted"/>
<evidence type="ECO:0000313" key="7">
    <source>
        <dbReference type="Proteomes" id="UP000663281"/>
    </source>
</evidence>
<dbReference type="PANTHER" id="PTHR45138:SF24">
    <property type="entry name" value="DIGUANYLATE CYCLASE DGCC-RELATED"/>
    <property type="match status" value="1"/>
</dbReference>
<evidence type="ECO:0000256" key="4">
    <source>
        <dbReference type="SAM" id="SignalP"/>
    </source>
</evidence>
<dbReference type="Pfam" id="PF00990">
    <property type="entry name" value="GGDEF"/>
    <property type="match status" value="1"/>
</dbReference>
<evidence type="ECO:0000256" key="2">
    <source>
        <dbReference type="ARBA" id="ARBA00012528"/>
    </source>
</evidence>
<evidence type="ECO:0000256" key="3">
    <source>
        <dbReference type="SAM" id="Phobius"/>
    </source>
</evidence>
<name>A0A975AK30_9GAMM</name>
<accession>A0A975AK30</accession>
<keyword evidence="3" id="KW-1133">Transmembrane helix</keyword>
<evidence type="ECO:0000259" key="5">
    <source>
        <dbReference type="PROSITE" id="PS50887"/>
    </source>
</evidence>
<keyword evidence="7" id="KW-1185">Reference proteome</keyword>
<feature type="domain" description="GGDEF" evidence="5">
    <location>
        <begin position="430"/>
        <end position="560"/>
    </location>
</feature>
<evidence type="ECO:0000256" key="1">
    <source>
        <dbReference type="ARBA" id="ARBA00001946"/>
    </source>
</evidence>
<dbReference type="NCBIfam" id="TIGR00254">
    <property type="entry name" value="GGDEF"/>
    <property type="match status" value="1"/>
</dbReference>
<keyword evidence="3" id="KW-0472">Membrane</keyword>
<protein>
    <recommendedName>
        <fullName evidence="2">diguanylate cyclase</fullName>
        <ecNumber evidence="2">2.7.7.65</ecNumber>
    </recommendedName>
</protein>
<dbReference type="InterPro" id="IPR029787">
    <property type="entry name" value="Nucleotide_cyclase"/>
</dbReference>
<dbReference type="Gene3D" id="2.60.40.2380">
    <property type="match status" value="1"/>
</dbReference>
<feature type="transmembrane region" description="Helical" evidence="3">
    <location>
        <begin position="373"/>
        <end position="390"/>
    </location>
</feature>
<feature type="chain" id="PRO_5037264104" description="diguanylate cyclase" evidence="4">
    <location>
        <begin position="24"/>
        <end position="564"/>
    </location>
</feature>
<dbReference type="PANTHER" id="PTHR45138">
    <property type="entry name" value="REGULATORY COMPONENTS OF SENSORY TRANSDUCTION SYSTEM"/>
    <property type="match status" value="1"/>
</dbReference>
<feature type="transmembrane region" description="Helical" evidence="3">
    <location>
        <begin position="189"/>
        <end position="210"/>
    </location>
</feature>
<evidence type="ECO:0000313" key="6">
    <source>
        <dbReference type="EMBL" id="QSX29311.1"/>
    </source>
</evidence>
<feature type="signal peptide" evidence="4">
    <location>
        <begin position="1"/>
        <end position="23"/>
    </location>
</feature>
<dbReference type="AlphaFoldDB" id="A0A975AK30"/>
<sequence length="564" mass="63142">MKSIFFSCILFPLWLVFAGNANAEIQGQALVAELATERLSLDPYLSLLEDPQGELSFEQVQRLATERQFSPLGNRSPNFGFSKSAWWVQLTLHNSGRKQQDWYLRQDYPLIDFLDLWQPQEQGWLVTSTGDRRPFHSRPLDNRTFVFPLTLAPDETKTLFLRFQTQGSLNIGLEALSAEGLVSQVGHEYLFMGIYYGGFAVLLVYNLILFMTVRERAFIFYVLYVFSYGLYMSVHNGLSFQFLWPDNSWLANKSLLLLLALSLFGALRFTREILGSAQLLPRADRLTAIMEWVAVIALLLSPVLSYHLVIVPLSLLTTLLCVQLFVMGVMALMRGSRPARYFLVAFSALLLGAFTYMLKSFGLLPHNEFTQNAFQIGSLVEMVLLSLALGSRMGDIKRRNHIDVLTGLYNRRFFDEQLPLEFQKAQRRSQPLSLLVLDIDKFKEFNDSRGHTQGDKALRAVARVLASAIRKPGLACRYGGEEFALILPETGSGEAAVLAERIRARVAEETAGRFDLSVSIGHATLGEGSFASGYGLFDAADAALYQAKAAGRNCVLAFSGTTIP</sequence>
<dbReference type="GO" id="GO:0043709">
    <property type="term" value="P:cell adhesion involved in single-species biofilm formation"/>
    <property type="evidence" value="ECO:0007669"/>
    <property type="project" value="TreeGrafter"/>
</dbReference>
<dbReference type="KEGG" id="scyp:JYB88_13990"/>
<dbReference type="InterPro" id="IPR050469">
    <property type="entry name" value="Diguanylate_Cyclase"/>
</dbReference>
<dbReference type="InterPro" id="IPR011623">
    <property type="entry name" value="7TMR_DISM_rcpt_extracell_dom1"/>
</dbReference>
<keyword evidence="3" id="KW-0812">Transmembrane</keyword>
<dbReference type="EMBL" id="CP071504">
    <property type="protein sequence ID" value="QSX29311.1"/>
    <property type="molecule type" value="Genomic_DNA"/>
</dbReference>